<feature type="transmembrane region" description="Helical" evidence="2">
    <location>
        <begin position="6"/>
        <end position="25"/>
    </location>
</feature>
<sequence>MRFALIWMAVLAADLLIWALLRRFYQLQLQTYRLQFLHRQLIVQILHGGSPVEKSAPAPTHDEESGSRNNVLPPKEIPQGLQRMLAVDEKDAKGLNPSSRVQLAVTLAILLQNSLAIGIVGSENAVREVCRRSGQLAFVNTIPLMLLAFPDVALGRIAGQCAPEIAWAHHLFGWLIWFNALIHVGLSNSTIETQVGMIFTIFGVSAAMTLYFALLSKIGDVPSNQAHGHGTLTNHSILGAGFLVTILLHTPKSIFLVVAAVSITLFGVGSLLHNSPAVPVRVVEGRCREYKGRRWGVTCDMHHMKIAPEAACYFKVNGQPVRPAWTNKSDQEAAAFPLTFICDPGPGETAHVTGPFFTCQSPHASIPYTIAVYCSYKGFAEAHSLLHARKGQTYIVWVGPKPWLLRRFKRDYACTCGPYILVAGESHIEPLWGERMGNVERIAQLRRRYTPIQSIDGDIGTVDGYYLQPDGAGIPDGAGLPNGTVNVADAIDTSERGSYCAYDSTYSDSETLVEAPSALRS</sequence>
<feature type="transmembrane region" description="Helical" evidence="2">
    <location>
        <begin position="137"/>
        <end position="159"/>
    </location>
</feature>
<keyword evidence="2" id="KW-1133">Transmembrane helix</keyword>
<evidence type="ECO:0000313" key="4">
    <source>
        <dbReference type="Proteomes" id="UP000030151"/>
    </source>
</evidence>
<feature type="transmembrane region" description="Helical" evidence="2">
    <location>
        <begin position="195"/>
        <end position="214"/>
    </location>
</feature>
<feature type="transmembrane region" description="Helical" evidence="2">
    <location>
        <begin position="226"/>
        <end position="247"/>
    </location>
</feature>
<keyword evidence="2" id="KW-0812">Transmembrane</keyword>
<reference evidence="3 4" key="1">
    <citation type="submission" date="2014-02" db="EMBL/GenBank/DDBJ databases">
        <title>The genome sequence of the entomopathogenic fungus Metarhizium robertsii ARSEF 2575.</title>
        <authorList>
            <person name="Giuliano Garisto Donzelli B."/>
            <person name="Roe B.A."/>
            <person name="Macmil S.L."/>
            <person name="Krasnoff S.B."/>
            <person name="Gibson D.M."/>
        </authorList>
    </citation>
    <scope>NUCLEOTIDE SEQUENCE [LARGE SCALE GENOMIC DNA]</scope>
    <source>
        <strain evidence="3 4">ARSEF 2575</strain>
    </source>
</reference>
<dbReference type="HOGENOM" id="CLU_522824_0_0_1"/>
<dbReference type="AlphaFoldDB" id="A0A0A1UN28"/>
<accession>A0A0A1UN28</accession>
<evidence type="ECO:0000313" key="3">
    <source>
        <dbReference type="EMBL" id="EXU95697.1"/>
    </source>
</evidence>
<proteinExistence type="predicted"/>
<keyword evidence="2" id="KW-0472">Membrane</keyword>
<comment type="caution">
    <text evidence="3">The sequence shown here is derived from an EMBL/GenBank/DDBJ whole genome shotgun (WGS) entry which is preliminary data.</text>
</comment>
<organism evidence="3 4">
    <name type="scientific">Metarhizium robertsii</name>
    <dbReference type="NCBI Taxonomy" id="568076"/>
    <lineage>
        <taxon>Eukaryota</taxon>
        <taxon>Fungi</taxon>
        <taxon>Dikarya</taxon>
        <taxon>Ascomycota</taxon>
        <taxon>Pezizomycotina</taxon>
        <taxon>Sordariomycetes</taxon>
        <taxon>Hypocreomycetidae</taxon>
        <taxon>Hypocreales</taxon>
        <taxon>Clavicipitaceae</taxon>
        <taxon>Metarhizium</taxon>
    </lineage>
</organism>
<name>A0A0A1UN28_9HYPO</name>
<dbReference type="Proteomes" id="UP000030151">
    <property type="component" value="Unassembled WGS sequence"/>
</dbReference>
<protein>
    <submittedName>
        <fullName evidence="3">Uncharacterized protein</fullName>
    </submittedName>
</protein>
<feature type="transmembrane region" description="Helical" evidence="2">
    <location>
        <begin position="254"/>
        <end position="272"/>
    </location>
</feature>
<gene>
    <name evidence="3" type="ORF">X797_011212</name>
</gene>
<evidence type="ECO:0000256" key="2">
    <source>
        <dbReference type="SAM" id="Phobius"/>
    </source>
</evidence>
<feature type="transmembrane region" description="Helical" evidence="2">
    <location>
        <begin position="165"/>
        <end position="186"/>
    </location>
</feature>
<feature type="region of interest" description="Disordered" evidence="1">
    <location>
        <begin position="53"/>
        <end position="75"/>
    </location>
</feature>
<evidence type="ECO:0000256" key="1">
    <source>
        <dbReference type="SAM" id="MobiDB-lite"/>
    </source>
</evidence>
<dbReference type="EMBL" id="JELW01000068">
    <property type="protein sequence ID" value="EXU95697.1"/>
    <property type="molecule type" value="Genomic_DNA"/>
</dbReference>